<feature type="chain" id="PRO_5039044599" evidence="1">
    <location>
        <begin position="20"/>
        <end position="43"/>
    </location>
</feature>
<evidence type="ECO:0000256" key="1">
    <source>
        <dbReference type="SAM" id="SignalP"/>
    </source>
</evidence>
<sequence>MKKVLLLGAILVLSTTALIGCGDVDELEKEGDFDEGQAIVQKL</sequence>
<name>B2A0M7_NATTJ</name>
<dbReference type="Proteomes" id="UP000001683">
    <property type="component" value="Chromosome"/>
</dbReference>
<dbReference type="KEGG" id="nth:Nther_1001"/>
<reference evidence="2 3" key="2">
    <citation type="journal article" date="2011" name="J. Bacteriol.">
        <title>Complete genome sequence of the anaerobic, halophilic alkalithermophile Natranaerobius thermophilus JW/NM-WN-LF.</title>
        <authorList>
            <person name="Zhao B."/>
            <person name="Mesbah N.M."/>
            <person name="Dalin E."/>
            <person name="Goodwin L."/>
            <person name="Nolan M."/>
            <person name="Pitluck S."/>
            <person name="Chertkov O."/>
            <person name="Brettin T.S."/>
            <person name="Han J."/>
            <person name="Larimer F.W."/>
            <person name="Land M.L."/>
            <person name="Hauser L."/>
            <person name="Kyrpides N."/>
            <person name="Wiegel J."/>
        </authorList>
    </citation>
    <scope>NUCLEOTIDE SEQUENCE [LARGE SCALE GENOMIC DNA]</scope>
    <source>
        <strain evidence="3">ATCC BAA-1301 / DSM 18059 / JW/NM-WN-LF</strain>
    </source>
</reference>
<feature type="signal peptide" evidence="1">
    <location>
        <begin position="1"/>
        <end position="19"/>
    </location>
</feature>
<protein>
    <submittedName>
        <fullName evidence="2">Uncharacterized protein</fullName>
    </submittedName>
</protein>
<dbReference type="EMBL" id="CP001034">
    <property type="protein sequence ID" value="ACB84585.1"/>
    <property type="molecule type" value="Genomic_DNA"/>
</dbReference>
<gene>
    <name evidence="2" type="ordered locus">Nther_1001</name>
</gene>
<dbReference type="RefSeq" id="WP_012447462.1">
    <property type="nucleotide sequence ID" value="NC_010718.1"/>
</dbReference>
<keyword evidence="1" id="KW-0732">Signal</keyword>
<keyword evidence="3" id="KW-1185">Reference proteome</keyword>
<proteinExistence type="predicted"/>
<dbReference type="HOGENOM" id="CLU_3236416_0_0_9"/>
<dbReference type="AlphaFoldDB" id="B2A0M7"/>
<reference evidence="2 3" key="1">
    <citation type="submission" date="2008-04" db="EMBL/GenBank/DDBJ databases">
        <title>Complete sequence of chromosome of Natranaerobius thermophilus JW/NM-WN-LF.</title>
        <authorList>
            <consortium name="US DOE Joint Genome Institute"/>
            <person name="Copeland A."/>
            <person name="Lucas S."/>
            <person name="Lapidus A."/>
            <person name="Glavina del Rio T."/>
            <person name="Dalin E."/>
            <person name="Tice H."/>
            <person name="Bruce D."/>
            <person name="Goodwin L."/>
            <person name="Pitluck S."/>
            <person name="Chertkov O."/>
            <person name="Brettin T."/>
            <person name="Detter J.C."/>
            <person name="Han C."/>
            <person name="Kuske C.R."/>
            <person name="Schmutz J."/>
            <person name="Larimer F."/>
            <person name="Land M."/>
            <person name="Hauser L."/>
            <person name="Kyrpides N."/>
            <person name="Lykidis A."/>
            <person name="Mesbah N.M."/>
            <person name="Wiegel J."/>
        </authorList>
    </citation>
    <scope>NUCLEOTIDE SEQUENCE [LARGE SCALE GENOMIC DNA]</scope>
    <source>
        <strain evidence="3">ATCC BAA-1301 / DSM 18059 / JW/NM-WN-LF</strain>
    </source>
</reference>
<dbReference type="PROSITE" id="PS51257">
    <property type="entry name" value="PROKAR_LIPOPROTEIN"/>
    <property type="match status" value="1"/>
</dbReference>
<evidence type="ECO:0000313" key="2">
    <source>
        <dbReference type="EMBL" id="ACB84585.1"/>
    </source>
</evidence>
<dbReference type="InParanoid" id="B2A0M7"/>
<accession>B2A0M7</accession>
<organism evidence="2 3">
    <name type="scientific">Natranaerobius thermophilus (strain ATCC BAA-1301 / DSM 18059 / JW/NM-WN-LF)</name>
    <dbReference type="NCBI Taxonomy" id="457570"/>
    <lineage>
        <taxon>Bacteria</taxon>
        <taxon>Bacillati</taxon>
        <taxon>Bacillota</taxon>
        <taxon>Clostridia</taxon>
        <taxon>Natranaerobiales</taxon>
        <taxon>Natranaerobiaceae</taxon>
        <taxon>Natranaerobius</taxon>
    </lineage>
</organism>
<evidence type="ECO:0000313" key="3">
    <source>
        <dbReference type="Proteomes" id="UP000001683"/>
    </source>
</evidence>